<evidence type="ECO:0000313" key="2">
    <source>
        <dbReference type="EMBL" id="MBC2608245.1"/>
    </source>
</evidence>
<gene>
    <name evidence="2" type="ORF">H5P27_19475</name>
</gene>
<sequence length="425" mass="47840">MSSTHILLTVLLIILQFVIPRKWAFLPLLIAGLHTSSLQVIPSFSTARLIIFFGMARIILTGQLSWSRSNPIDKIMFFWGFVCILSSIGHDPTSGNPWVIRARMAFDVVGTYLYAKAYLKDFDDYKRLAKAACFASIPLALGMTYTKLTGGFNIYSLFGGSNFLLVRNGTARAIGPFGTPILAGTIGALLIPTIITIWNENKKTAILGIISCMGIVLSAGSSTPIGALIICSWALMLWRWRQYTGKITALCVSMLIFIQLVKDRPVWYLIAITDFVGGSTGWHRAYLIDMAVRYFDEWWLWGSDYTRHWMPYGLPSVPEHCDLTNYYINLGVFGGVPLMLALILVIVKSFKIIRMKIREFRPVDTRQEFLTWTVGSLLFTHTLTCLTISYFDQSYIIFYFLIAFIANLKDVPPEEELLPNQAVAA</sequence>
<dbReference type="EMBL" id="JACHVC010000013">
    <property type="protein sequence ID" value="MBC2608245.1"/>
    <property type="molecule type" value="Genomic_DNA"/>
</dbReference>
<feature type="transmembrane region" description="Helical" evidence="1">
    <location>
        <begin position="40"/>
        <end position="60"/>
    </location>
</feature>
<feature type="transmembrane region" description="Helical" evidence="1">
    <location>
        <begin position="326"/>
        <end position="348"/>
    </location>
</feature>
<feature type="transmembrane region" description="Helical" evidence="1">
    <location>
        <begin position="243"/>
        <end position="261"/>
    </location>
</feature>
<evidence type="ECO:0000256" key="1">
    <source>
        <dbReference type="SAM" id="Phobius"/>
    </source>
</evidence>
<evidence type="ECO:0008006" key="4">
    <source>
        <dbReference type="Google" id="ProtNLM"/>
    </source>
</evidence>
<dbReference type="Proteomes" id="UP000526501">
    <property type="component" value="Unassembled WGS sequence"/>
</dbReference>
<keyword evidence="1" id="KW-0472">Membrane</keyword>
<feature type="transmembrane region" description="Helical" evidence="1">
    <location>
        <begin position="205"/>
        <end position="231"/>
    </location>
</feature>
<feature type="transmembrane region" description="Helical" evidence="1">
    <location>
        <begin position="181"/>
        <end position="199"/>
    </location>
</feature>
<feature type="transmembrane region" description="Helical" evidence="1">
    <location>
        <begin position="369"/>
        <end position="391"/>
    </location>
</feature>
<keyword evidence="1" id="KW-1133">Transmembrane helix</keyword>
<proteinExistence type="predicted"/>
<keyword evidence="1" id="KW-0812">Transmembrane</keyword>
<protein>
    <recommendedName>
        <fullName evidence="4">O-antigen ligase</fullName>
    </recommendedName>
</protein>
<dbReference type="RefSeq" id="WP_185662094.1">
    <property type="nucleotide sequence ID" value="NZ_CAWPOO010000013.1"/>
</dbReference>
<reference evidence="2 3" key="1">
    <citation type="submission" date="2020-07" db="EMBL/GenBank/DDBJ databases">
        <authorList>
            <person name="Feng X."/>
        </authorList>
    </citation>
    <scope>NUCLEOTIDE SEQUENCE [LARGE SCALE GENOMIC DNA]</scope>
    <source>
        <strain evidence="2 3">JCM23202</strain>
    </source>
</reference>
<evidence type="ECO:0000313" key="3">
    <source>
        <dbReference type="Proteomes" id="UP000526501"/>
    </source>
</evidence>
<keyword evidence="3" id="KW-1185">Reference proteome</keyword>
<organism evidence="2 3">
    <name type="scientific">Pelagicoccus albus</name>
    <dbReference type="NCBI Taxonomy" id="415222"/>
    <lineage>
        <taxon>Bacteria</taxon>
        <taxon>Pseudomonadati</taxon>
        <taxon>Verrucomicrobiota</taxon>
        <taxon>Opitutia</taxon>
        <taxon>Puniceicoccales</taxon>
        <taxon>Pelagicoccaceae</taxon>
        <taxon>Pelagicoccus</taxon>
    </lineage>
</organism>
<comment type="caution">
    <text evidence="2">The sequence shown here is derived from an EMBL/GenBank/DDBJ whole genome shotgun (WGS) entry which is preliminary data.</text>
</comment>
<dbReference type="AlphaFoldDB" id="A0A7X1B9L8"/>
<accession>A0A7X1B9L8</accession>
<feature type="transmembrane region" description="Helical" evidence="1">
    <location>
        <begin position="127"/>
        <end position="146"/>
    </location>
</feature>
<name>A0A7X1B9L8_9BACT</name>